<evidence type="ECO:0000256" key="4">
    <source>
        <dbReference type="ARBA" id="ARBA00022771"/>
    </source>
</evidence>
<dbReference type="EC" id="2.3.2.27" evidence="2"/>
<dbReference type="InterPro" id="IPR013083">
    <property type="entry name" value="Znf_RING/FYVE/PHD"/>
</dbReference>
<evidence type="ECO:0000313" key="12">
    <source>
        <dbReference type="Proteomes" id="UP000008021"/>
    </source>
</evidence>
<dbReference type="eggNOG" id="KOG0800">
    <property type="taxonomic scope" value="Eukaryota"/>
</dbReference>
<reference evidence="11" key="1">
    <citation type="submission" date="2015-04" db="UniProtKB">
        <authorList>
            <consortium name="EnsemblPlants"/>
        </authorList>
    </citation>
    <scope>IDENTIFICATION</scope>
</reference>
<evidence type="ECO:0000256" key="6">
    <source>
        <dbReference type="ARBA" id="ARBA00024209"/>
    </source>
</evidence>
<dbReference type="SUPFAM" id="SSF57850">
    <property type="entry name" value="RING/U-box"/>
    <property type="match status" value="1"/>
</dbReference>
<dbReference type="PROSITE" id="PS50089">
    <property type="entry name" value="ZF_RING_2"/>
    <property type="match status" value="1"/>
</dbReference>
<evidence type="ECO:0000256" key="5">
    <source>
        <dbReference type="ARBA" id="ARBA00022833"/>
    </source>
</evidence>
<keyword evidence="12" id="KW-1185">Reference proteome</keyword>
<name>A0A0E0CIK3_9ORYZ</name>
<dbReference type="STRING" id="40149.A0A0E0CIK3"/>
<dbReference type="Gene3D" id="3.30.40.10">
    <property type="entry name" value="Zinc/RING finger domain, C3HC4 (zinc finger)"/>
    <property type="match status" value="1"/>
</dbReference>
<dbReference type="InterPro" id="IPR001841">
    <property type="entry name" value="Znf_RING"/>
</dbReference>
<dbReference type="InterPro" id="IPR053238">
    <property type="entry name" value="RING-H2_zinc_finger"/>
</dbReference>
<dbReference type="Pfam" id="PF13639">
    <property type="entry name" value="zf-RING_2"/>
    <property type="match status" value="1"/>
</dbReference>
<keyword evidence="9" id="KW-0812">Transmembrane</keyword>
<keyword evidence="3" id="KW-0479">Metal-binding</keyword>
<dbReference type="Proteomes" id="UP000008021">
    <property type="component" value="Chromosome 2"/>
</dbReference>
<keyword evidence="9" id="KW-1133">Transmembrane helix</keyword>
<dbReference type="EnsemblPlants" id="OMERI02G11560.1">
    <property type="protein sequence ID" value="OMERI02G11560.1"/>
    <property type="gene ID" value="OMERI02G11560"/>
</dbReference>
<dbReference type="PANTHER" id="PTHR14155">
    <property type="entry name" value="RING FINGER DOMAIN-CONTAINING"/>
    <property type="match status" value="1"/>
</dbReference>
<keyword evidence="4 7" id="KW-0863">Zinc-finger</keyword>
<protein>
    <recommendedName>
        <fullName evidence="2">RING-type E3 ubiquitin transferase</fullName>
        <ecNumber evidence="2">2.3.2.27</ecNumber>
    </recommendedName>
</protein>
<keyword evidence="5" id="KW-0862">Zinc</keyword>
<dbReference type="GO" id="GO:0061630">
    <property type="term" value="F:ubiquitin protein ligase activity"/>
    <property type="evidence" value="ECO:0007669"/>
    <property type="project" value="UniProtKB-EC"/>
</dbReference>
<feature type="domain" description="RING-type" evidence="10">
    <location>
        <begin position="131"/>
        <end position="173"/>
    </location>
</feature>
<evidence type="ECO:0000256" key="3">
    <source>
        <dbReference type="ARBA" id="ARBA00022723"/>
    </source>
</evidence>
<dbReference type="CDD" id="cd16461">
    <property type="entry name" value="RING-H2_EL5-like"/>
    <property type="match status" value="1"/>
</dbReference>
<comment type="similarity">
    <text evidence="6">Belongs to the RING-type zinc finger family. ATL subfamily.</text>
</comment>
<sequence>MSLSSSSNSLPYSTDQGGYSTHDTLVLLGIGFFATAVSILMIVLCECLCCRRRRGGGGGGGTVVYVATRPFFLGGGGGGGGLSATAVATLPSFVYRREEWAEAAPRGGGRGRGDGSGSGRGGGGGGGWAQCAVCLSIVQEGETVRQLPACKHLFHVGCIDMWLHSHSTCPLCRASVEPLGKEPPPLKDQAPLV</sequence>
<evidence type="ECO:0000256" key="9">
    <source>
        <dbReference type="SAM" id="Phobius"/>
    </source>
</evidence>
<organism evidence="11">
    <name type="scientific">Oryza meridionalis</name>
    <dbReference type="NCBI Taxonomy" id="40149"/>
    <lineage>
        <taxon>Eukaryota</taxon>
        <taxon>Viridiplantae</taxon>
        <taxon>Streptophyta</taxon>
        <taxon>Embryophyta</taxon>
        <taxon>Tracheophyta</taxon>
        <taxon>Spermatophyta</taxon>
        <taxon>Magnoliopsida</taxon>
        <taxon>Liliopsida</taxon>
        <taxon>Poales</taxon>
        <taxon>Poaceae</taxon>
        <taxon>BOP clade</taxon>
        <taxon>Oryzoideae</taxon>
        <taxon>Oryzeae</taxon>
        <taxon>Oryzinae</taxon>
        <taxon>Oryza</taxon>
    </lineage>
</organism>
<accession>A0A0E0CIK3</accession>
<dbReference type="Gramene" id="OMERI02G11560.1">
    <property type="protein sequence ID" value="OMERI02G11560.1"/>
    <property type="gene ID" value="OMERI02G11560"/>
</dbReference>
<keyword evidence="9" id="KW-0472">Membrane</keyword>
<feature type="region of interest" description="Disordered" evidence="8">
    <location>
        <begin position="104"/>
        <end position="123"/>
    </location>
</feature>
<feature type="compositionally biased region" description="Gly residues" evidence="8">
    <location>
        <begin position="106"/>
        <end position="123"/>
    </location>
</feature>
<dbReference type="SMART" id="SM00184">
    <property type="entry name" value="RING"/>
    <property type="match status" value="1"/>
</dbReference>
<reference evidence="11" key="2">
    <citation type="submission" date="2018-05" db="EMBL/GenBank/DDBJ databases">
        <title>OmerRS3 (Oryza meridionalis Reference Sequence Version 3).</title>
        <authorList>
            <person name="Zhang J."/>
            <person name="Kudrna D."/>
            <person name="Lee S."/>
            <person name="Talag J."/>
            <person name="Welchert J."/>
            <person name="Wing R.A."/>
        </authorList>
    </citation>
    <scope>NUCLEOTIDE SEQUENCE [LARGE SCALE GENOMIC DNA]</scope>
    <source>
        <strain evidence="11">cv. OR44</strain>
    </source>
</reference>
<evidence type="ECO:0000256" key="7">
    <source>
        <dbReference type="PROSITE-ProRule" id="PRU00175"/>
    </source>
</evidence>
<feature type="transmembrane region" description="Helical" evidence="9">
    <location>
        <begin position="25"/>
        <end position="45"/>
    </location>
</feature>
<evidence type="ECO:0000259" key="10">
    <source>
        <dbReference type="PROSITE" id="PS50089"/>
    </source>
</evidence>
<dbReference type="FunFam" id="3.30.40.10:FF:000672">
    <property type="entry name" value="E3 ubiquitin-protein ligase ATL41"/>
    <property type="match status" value="1"/>
</dbReference>
<proteinExistence type="inferred from homology"/>
<dbReference type="GO" id="GO:0008270">
    <property type="term" value="F:zinc ion binding"/>
    <property type="evidence" value="ECO:0007669"/>
    <property type="project" value="UniProtKB-KW"/>
</dbReference>
<dbReference type="PANTHER" id="PTHR14155:SF527">
    <property type="entry name" value="E3 UBIQUITIN-PROTEIN LIGASE ATL41"/>
    <property type="match status" value="1"/>
</dbReference>
<dbReference type="HOGENOM" id="CLU_013137_15_10_1"/>
<evidence type="ECO:0000256" key="2">
    <source>
        <dbReference type="ARBA" id="ARBA00012483"/>
    </source>
</evidence>
<comment type="catalytic activity">
    <reaction evidence="1">
        <text>S-ubiquitinyl-[E2 ubiquitin-conjugating enzyme]-L-cysteine + [acceptor protein]-L-lysine = [E2 ubiquitin-conjugating enzyme]-L-cysteine + N(6)-ubiquitinyl-[acceptor protein]-L-lysine.</text>
        <dbReference type="EC" id="2.3.2.27"/>
    </reaction>
</comment>
<dbReference type="AlphaFoldDB" id="A0A0E0CIK3"/>
<evidence type="ECO:0000256" key="1">
    <source>
        <dbReference type="ARBA" id="ARBA00000900"/>
    </source>
</evidence>
<evidence type="ECO:0000313" key="11">
    <source>
        <dbReference type="EnsemblPlants" id="OMERI02G11560.1"/>
    </source>
</evidence>
<evidence type="ECO:0000256" key="8">
    <source>
        <dbReference type="SAM" id="MobiDB-lite"/>
    </source>
</evidence>